<evidence type="ECO:0008006" key="4">
    <source>
        <dbReference type="Google" id="ProtNLM"/>
    </source>
</evidence>
<feature type="transmembrane region" description="Helical" evidence="1">
    <location>
        <begin position="18"/>
        <end position="37"/>
    </location>
</feature>
<feature type="transmembrane region" description="Helical" evidence="1">
    <location>
        <begin position="248"/>
        <end position="265"/>
    </location>
</feature>
<evidence type="ECO:0000256" key="1">
    <source>
        <dbReference type="SAM" id="Phobius"/>
    </source>
</evidence>
<feature type="transmembrane region" description="Helical" evidence="1">
    <location>
        <begin position="180"/>
        <end position="200"/>
    </location>
</feature>
<feature type="transmembrane region" description="Helical" evidence="1">
    <location>
        <begin position="123"/>
        <end position="143"/>
    </location>
</feature>
<keyword evidence="1" id="KW-0812">Transmembrane</keyword>
<feature type="transmembrane region" description="Helical" evidence="1">
    <location>
        <begin position="434"/>
        <end position="451"/>
    </location>
</feature>
<protein>
    <recommendedName>
        <fullName evidence="4">Glycosyltransferase RgtA/B/C/D-like domain-containing protein</fullName>
    </recommendedName>
</protein>
<feature type="transmembrane region" description="Helical" evidence="1">
    <location>
        <begin position="401"/>
        <end position="422"/>
    </location>
</feature>
<evidence type="ECO:0000313" key="2">
    <source>
        <dbReference type="EMBL" id="OGY93943.1"/>
    </source>
</evidence>
<evidence type="ECO:0000313" key="3">
    <source>
        <dbReference type="Proteomes" id="UP000177626"/>
    </source>
</evidence>
<comment type="caution">
    <text evidence="2">The sequence shown here is derived from an EMBL/GenBank/DDBJ whole genome shotgun (WGS) entry which is preliminary data.</text>
</comment>
<organism evidence="2 3">
    <name type="scientific">Candidatus Komeilibacteria bacterium RIFOXYC1_FULL_37_11</name>
    <dbReference type="NCBI Taxonomy" id="1798555"/>
    <lineage>
        <taxon>Bacteria</taxon>
        <taxon>Candidatus Komeiliibacteriota</taxon>
    </lineage>
</organism>
<dbReference type="AlphaFoldDB" id="A0A1G2BXN3"/>
<dbReference type="EMBL" id="MHKQ01000014">
    <property type="protein sequence ID" value="OGY93943.1"/>
    <property type="molecule type" value="Genomic_DNA"/>
</dbReference>
<feature type="transmembrane region" description="Helical" evidence="1">
    <location>
        <begin position="371"/>
        <end position="389"/>
    </location>
</feature>
<feature type="transmembrane region" description="Helical" evidence="1">
    <location>
        <begin position="155"/>
        <end position="173"/>
    </location>
</feature>
<keyword evidence="1" id="KW-1133">Transmembrane helix</keyword>
<sequence length="452" mass="53091">MCIKYFSSLKEDKYKRQIVLVFFLFVIFLILFTEPYLNTFNIVSRYLTIESIVEDHDFIIDDKYQATDDIIYREGHWYSSKPPILSIVTSSVYYITHNFFHQDFPEFNEINEYKYYYSLYPTVYFTSLIFVGGTFFLLLVYFYKTLKLLAVDKKYHLPLILGLGLGTLFLPYSTTLNNHTIAGSLLFMAFYYLLLIKYRAGNGPGLNRHLSIAGIFGSLATVIDLPTGLVFYGLFFIYFLFKLGFKKIFYYLWPFFIIFSIHLYFNYQAFGGLLPAQLYKDYWFGPDGMPTLAAYFPRHSWYIYIFNILFGTHGFFSYTPLLILSFFGLFKVIKAKSEFFWEASIVLFGFIFVIAFYTLLARDYGGTAYGFRWLISLTPLIYFFIIFLFKQGLSKKLSVWFNIFFIWSIFLAIIGVIDPWPMGFIITIFSDGEFLLPPVLAVLQTLVYSYGF</sequence>
<name>A0A1G2BXN3_9BACT</name>
<feature type="transmembrane region" description="Helical" evidence="1">
    <location>
        <begin position="212"/>
        <end position="241"/>
    </location>
</feature>
<dbReference type="Proteomes" id="UP000177626">
    <property type="component" value="Unassembled WGS sequence"/>
</dbReference>
<feature type="transmembrane region" description="Helical" evidence="1">
    <location>
        <begin position="339"/>
        <end position="359"/>
    </location>
</feature>
<reference evidence="2 3" key="1">
    <citation type="journal article" date="2016" name="Nat. Commun.">
        <title>Thousands of microbial genomes shed light on interconnected biogeochemical processes in an aquifer system.</title>
        <authorList>
            <person name="Anantharaman K."/>
            <person name="Brown C.T."/>
            <person name="Hug L.A."/>
            <person name="Sharon I."/>
            <person name="Castelle C.J."/>
            <person name="Probst A.J."/>
            <person name="Thomas B.C."/>
            <person name="Singh A."/>
            <person name="Wilkins M.J."/>
            <person name="Karaoz U."/>
            <person name="Brodie E.L."/>
            <person name="Williams K.H."/>
            <person name="Hubbard S.S."/>
            <person name="Banfield J.F."/>
        </authorList>
    </citation>
    <scope>NUCLEOTIDE SEQUENCE [LARGE SCALE GENOMIC DNA]</scope>
</reference>
<proteinExistence type="predicted"/>
<keyword evidence="1" id="KW-0472">Membrane</keyword>
<gene>
    <name evidence="2" type="ORF">A2406_03500</name>
</gene>
<feature type="transmembrane region" description="Helical" evidence="1">
    <location>
        <begin position="301"/>
        <end position="327"/>
    </location>
</feature>
<accession>A0A1G2BXN3</accession>